<evidence type="ECO:0000313" key="3">
    <source>
        <dbReference type="Proteomes" id="UP000886700"/>
    </source>
</evidence>
<protein>
    <submittedName>
        <fullName evidence="4">Testis-expressed protein 29 isoform X2</fullName>
    </submittedName>
</protein>
<sequence length="178" mass="20247">MDRHACPVAPVLRYPVFQAYLIPASLSAAIMRYAPEVKKSPTHLLKKFAVCDIPLYDICDYNITRDRCKDLGCCFYKGVCYEKAVPVYVQVFSVLIVLIAGVFIVAITYRVIQESTRETEISMEPTSSYKTTEEPELYSFQEPESFKLTPPSVSYKKETDESQVEAEVTFSEHGETEE</sequence>
<keyword evidence="2" id="KW-1133">Transmembrane helix</keyword>
<organism evidence="3 4">
    <name type="scientific">Mesocricetus auratus</name>
    <name type="common">Golden hamster</name>
    <dbReference type="NCBI Taxonomy" id="10036"/>
    <lineage>
        <taxon>Eukaryota</taxon>
        <taxon>Metazoa</taxon>
        <taxon>Chordata</taxon>
        <taxon>Craniata</taxon>
        <taxon>Vertebrata</taxon>
        <taxon>Euteleostomi</taxon>
        <taxon>Mammalia</taxon>
        <taxon>Eutheria</taxon>
        <taxon>Euarchontoglires</taxon>
        <taxon>Glires</taxon>
        <taxon>Rodentia</taxon>
        <taxon>Myomorpha</taxon>
        <taxon>Muroidea</taxon>
        <taxon>Cricetidae</taxon>
        <taxon>Cricetinae</taxon>
        <taxon>Mesocricetus</taxon>
    </lineage>
</organism>
<keyword evidence="2" id="KW-0472">Membrane</keyword>
<feature type="transmembrane region" description="Helical" evidence="2">
    <location>
        <begin position="12"/>
        <end position="34"/>
    </location>
</feature>
<reference evidence="4" key="1">
    <citation type="submission" date="2025-08" db="UniProtKB">
        <authorList>
            <consortium name="RefSeq"/>
        </authorList>
    </citation>
    <scope>IDENTIFICATION</scope>
    <source>
        <tissue evidence="4">Liver</tissue>
    </source>
</reference>
<evidence type="ECO:0000256" key="1">
    <source>
        <dbReference type="SAM" id="MobiDB-lite"/>
    </source>
</evidence>
<evidence type="ECO:0000256" key="2">
    <source>
        <dbReference type="SAM" id="Phobius"/>
    </source>
</evidence>
<dbReference type="PANTHER" id="PTHR37339:SF1">
    <property type="entry name" value="TESTIS-EXPRESSED PROTEIN 29"/>
    <property type="match status" value="1"/>
</dbReference>
<proteinExistence type="predicted"/>
<keyword evidence="2" id="KW-0812">Transmembrane</keyword>
<accession>A0ABM2WGN6</accession>
<keyword evidence="3" id="KW-1185">Reference proteome</keyword>
<dbReference type="Proteomes" id="UP000886700">
    <property type="component" value="Unplaced"/>
</dbReference>
<feature type="region of interest" description="Disordered" evidence="1">
    <location>
        <begin position="149"/>
        <end position="178"/>
    </location>
</feature>
<feature type="transmembrane region" description="Helical" evidence="2">
    <location>
        <begin position="87"/>
        <end position="109"/>
    </location>
</feature>
<dbReference type="RefSeq" id="XP_040589518.1">
    <property type="nucleotide sequence ID" value="XM_040733584.1"/>
</dbReference>
<dbReference type="PANTHER" id="PTHR37339">
    <property type="entry name" value="TESTIS-EXPRESSED PROTEIN 29"/>
    <property type="match status" value="1"/>
</dbReference>
<dbReference type="GeneID" id="110341470"/>
<dbReference type="InterPro" id="IPR031685">
    <property type="entry name" value="TEX29"/>
</dbReference>
<name>A0ABM2WGN6_MESAU</name>
<gene>
    <name evidence="4" type="primary">Tex29</name>
</gene>
<dbReference type="Pfam" id="PF15839">
    <property type="entry name" value="TEX29"/>
    <property type="match status" value="1"/>
</dbReference>
<evidence type="ECO:0000313" key="4">
    <source>
        <dbReference type="RefSeq" id="XP_040589518.1"/>
    </source>
</evidence>